<feature type="domain" description="Calcineurin-like phosphoesterase" evidence="3">
    <location>
        <begin position="146"/>
        <end position="244"/>
    </location>
</feature>
<keyword evidence="2" id="KW-0812">Transmembrane</keyword>
<dbReference type="AlphaFoldDB" id="A0A8J5SEJ6"/>
<dbReference type="Proteomes" id="UP000729402">
    <property type="component" value="Unassembled WGS sequence"/>
</dbReference>
<keyword evidence="2" id="KW-1133">Transmembrane helix</keyword>
<dbReference type="GO" id="GO:0016787">
    <property type="term" value="F:hydrolase activity"/>
    <property type="evidence" value="ECO:0007669"/>
    <property type="project" value="InterPro"/>
</dbReference>
<keyword evidence="2" id="KW-0472">Membrane</keyword>
<dbReference type="Pfam" id="PF00149">
    <property type="entry name" value="Metallophos"/>
    <property type="match status" value="1"/>
</dbReference>
<dbReference type="EMBL" id="JAAALK010000283">
    <property type="protein sequence ID" value="KAG8074336.1"/>
    <property type="molecule type" value="Genomic_DNA"/>
</dbReference>
<comment type="caution">
    <text evidence="4">The sequence shown here is derived from an EMBL/GenBank/DDBJ whole genome shotgun (WGS) entry which is preliminary data.</text>
</comment>
<accession>A0A8J5SEJ6</accession>
<name>A0A8J5SEJ6_ZIZPA</name>
<feature type="compositionally biased region" description="Basic and acidic residues" evidence="1">
    <location>
        <begin position="83"/>
        <end position="93"/>
    </location>
</feature>
<reference evidence="4" key="1">
    <citation type="journal article" date="2021" name="bioRxiv">
        <title>Whole Genome Assembly and Annotation of Northern Wild Rice, Zizania palustris L., Supports a Whole Genome Duplication in the Zizania Genus.</title>
        <authorList>
            <person name="Haas M."/>
            <person name="Kono T."/>
            <person name="Macchietto M."/>
            <person name="Millas R."/>
            <person name="McGilp L."/>
            <person name="Shao M."/>
            <person name="Duquette J."/>
            <person name="Hirsch C.N."/>
            <person name="Kimball J."/>
        </authorList>
    </citation>
    <scope>NUCLEOTIDE SEQUENCE</scope>
    <source>
        <tissue evidence="4">Fresh leaf tissue</tissue>
    </source>
</reference>
<feature type="region of interest" description="Disordered" evidence="1">
    <location>
        <begin position="63"/>
        <end position="93"/>
    </location>
</feature>
<evidence type="ECO:0000313" key="5">
    <source>
        <dbReference type="Proteomes" id="UP000729402"/>
    </source>
</evidence>
<dbReference type="PANTHER" id="PTHR14795">
    <property type="entry name" value="HELICASE RELATED"/>
    <property type="match status" value="1"/>
</dbReference>
<evidence type="ECO:0000259" key="3">
    <source>
        <dbReference type="Pfam" id="PF00149"/>
    </source>
</evidence>
<gene>
    <name evidence="4" type="ORF">GUJ93_ZPchr0006g44890</name>
</gene>
<evidence type="ECO:0000313" key="4">
    <source>
        <dbReference type="EMBL" id="KAG8074336.1"/>
    </source>
</evidence>
<proteinExistence type="predicted"/>
<keyword evidence="5" id="KW-1185">Reference proteome</keyword>
<organism evidence="4 5">
    <name type="scientific">Zizania palustris</name>
    <name type="common">Northern wild rice</name>
    <dbReference type="NCBI Taxonomy" id="103762"/>
    <lineage>
        <taxon>Eukaryota</taxon>
        <taxon>Viridiplantae</taxon>
        <taxon>Streptophyta</taxon>
        <taxon>Embryophyta</taxon>
        <taxon>Tracheophyta</taxon>
        <taxon>Spermatophyta</taxon>
        <taxon>Magnoliopsida</taxon>
        <taxon>Liliopsida</taxon>
        <taxon>Poales</taxon>
        <taxon>Poaceae</taxon>
        <taxon>BOP clade</taxon>
        <taxon>Oryzoideae</taxon>
        <taxon>Oryzeae</taxon>
        <taxon>Zizaniinae</taxon>
        <taxon>Zizania</taxon>
    </lineage>
</organism>
<dbReference type="InterPro" id="IPR004843">
    <property type="entry name" value="Calcineurin-like_PHP"/>
</dbReference>
<evidence type="ECO:0000256" key="1">
    <source>
        <dbReference type="SAM" id="MobiDB-lite"/>
    </source>
</evidence>
<dbReference type="PANTHER" id="PTHR14795:SF6">
    <property type="entry name" value="METALLOPHOSPHOESTERASE-RELATED"/>
    <property type="match status" value="1"/>
</dbReference>
<dbReference type="OrthoDB" id="27234at2759"/>
<evidence type="ECO:0000256" key="2">
    <source>
        <dbReference type="SAM" id="Phobius"/>
    </source>
</evidence>
<reference evidence="4" key="2">
    <citation type="submission" date="2021-02" db="EMBL/GenBank/DDBJ databases">
        <authorList>
            <person name="Kimball J.A."/>
            <person name="Haas M.W."/>
            <person name="Macchietto M."/>
            <person name="Kono T."/>
            <person name="Duquette J."/>
            <person name="Shao M."/>
        </authorList>
    </citation>
    <scope>NUCLEOTIDE SEQUENCE</scope>
    <source>
        <tissue evidence="4">Fresh leaf tissue</tissue>
    </source>
</reference>
<feature type="transmembrane region" description="Helical" evidence="2">
    <location>
        <begin position="36"/>
        <end position="54"/>
    </location>
</feature>
<protein>
    <recommendedName>
        <fullName evidence="3">Calcineurin-like phosphoesterase domain-containing protein</fullName>
    </recommendedName>
</protein>
<sequence>MSTTTTTHGNGWRPVPAAYRGSAEHVTAQHVRGNPIAVLVHLIVIVVFALRLAVAHQAPPCGVRLGAHSSSSRHPTTPRRRRDSPPRGADPDSVRLRAMDSELGSPFVLLLLLLFLPPLCAPWPAADDEAAVARSTFPMDGDVAWVVQVSDLHISAYHPDRADDLASLLGPALRAIRPHLLLVTGDITDAKNRRRTTSRQDEKEWITYKSAIDAIVGRSGIDKSRIFDIRGNHDTYGIPYRGGELDFFSTYSVNSQLDRSSTISSILLQVHLVVLSSLIVKHN</sequence>